<dbReference type="Gene3D" id="3.40.1850.10">
    <property type="entry name" value="HECT-like ubiquitin ligase"/>
    <property type="match status" value="1"/>
</dbReference>
<evidence type="ECO:0000256" key="1">
    <source>
        <dbReference type="ARBA" id="ARBA00000885"/>
    </source>
</evidence>
<keyword evidence="11" id="KW-0843">Virulence</keyword>
<evidence type="ECO:0000259" key="16">
    <source>
        <dbReference type="Pfam" id="PF13981"/>
    </source>
</evidence>
<evidence type="ECO:0000256" key="3">
    <source>
        <dbReference type="ARBA" id="ARBA00004613"/>
    </source>
</evidence>
<comment type="similarity">
    <text evidence="4">Belongs to the SopA E3 ligase family.</text>
</comment>
<keyword evidence="8" id="KW-0808">Transferase</keyword>
<evidence type="ECO:0000256" key="8">
    <source>
        <dbReference type="ARBA" id="ARBA00022679"/>
    </source>
</evidence>
<dbReference type="InterPro" id="IPR038270">
    <property type="entry name" value="SopA-like_catalytic_sf"/>
</dbReference>
<evidence type="ECO:0000313" key="17">
    <source>
        <dbReference type="EMBL" id="OOO76991.1"/>
    </source>
</evidence>
<dbReference type="Gene3D" id="1.10.4140.10">
    <property type="entry name" value="effector protein (NleL)"/>
    <property type="match status" value="1"/>
</dbReference>
<evidence type="ECO:0000256" key="12">
    <source>
        <dbReference type="ARBA" id="ARBA00029915"/>
    </source>
</evidence>
<dbReference type="Pfam" id="PF13981">
    <property type="entry name" value="SopA"/>
    <property type="match status" value="1"/>
</dbReference>
<keyword evidence="9" id="KW-0833">Ubl conjugation pathway</keyword>
<keyword evidence="7" id="KW-0964">Secreted</keyword>
<dbReference type="InterPro" id="IPR025725">
    <property type="entry name" value="SopA-like_cat"/>
</dbReference>
<dbReference type="InterPro" id="IPR025726">
    <property type="entry name" value="SopA-like_central"/>
</dbReference>
<feature type="domain" description="E3 ubiquitin-protein ligase SopA-like catalytic" evidence="15">
    <location>
        <begin position="252"/>
        <end position="415"/>
    </location>
</feature>
<evidence type="ECO:0000256" key="6">
    <source>
        <dbReference type="ARBA" id="ARBA00021624"/>
    </source>
</evidence>
<dbReference type="AlphaFoldDB" id="A0A1S9J248"/>
<proteinExistence type="inferred from homology"/>
<evidence type="ECO:0000256" key="2">
    <source>
        <dbReference type="ARBA" id="ARBA00004340"/>
    </source>
</evidence>
<dbReference type="GO" id="GO:0005576">
    <property type="term" value="C:extracellular region"/>
    <property type="evidence" value="ECO:0007669"/>
    <property type="project" value="UniProtKB-SubCell"/>
</dbReference>
<dbReference type="EMBL" id="MSJS02000102">
    <property type="protein sequence ID" value="OOO76991.1"/>
    <property type="molecule type" value="Genomic_DNA"/>
</dbReference>
<feature type="domain" description="E3 ubiquitin ligase SopA-like central" evidence="16">
    <location>
        <begin position="12"/>
        <end position="141"/>
    </location>
</feature>
<dbReference type="Proteomes" id="UP000868349">
    <property type="component" value="Unassembled WGS sequence"/>
</dbReference>
<evidence type="ECO:0000256" key="7">
    <source>
        <dbReference type="ARBA" id="ARBA00022525"/>
    </source>
</evidence>
<accession>A0A1S9J248</accession>
<dbReference type="GO" id="GO:0043657">
    <property type="term" value="C:host cell"/>
    <property type="evidence" value="ECO:0007669"/>
    <property type="project" value="UniProtKB-SubCell"/>
</dbReference>
<dbReference type="GO" id="GO:0016567">
    <property type="term" value="P:protein ubiquitination"/>
    <property type="evidence" value="ECO:0007669"/>
    <property type="project" value="InterPro"/>
</dbReference>
<dbReference type="Pfam" id="PF13979">
    <property type="entry name" value="SopA_C"/>
    <property type="match status" value="1"/>
</dbReference>
<gene>
    <name evidence="17" type="ORF">AJR17_021185</name>
</gene>
<name>A0A1S9J248_SHIBO</name>
<dbReference type="GO" id="GO:0061630">
    <property type="term" value="F:ubiquitin protein ligase activity"/>
    <property type="evidence" value="ECO:0007669"/>
    <property type="project" value="UniProtKB-EC"/>
</dbReference>
<dbReference type="NCBIfam" id="NF011904">
    <property type="entry name" value="PRK15377.1"/>
    <property type="match status" value="1"/>
</dbReference>
<evidence type="ECO:0000256" key="9">
    <source>
        <dbReference type="ARBA" id="ARBA00022786"/>
    </source>
</evidence>
<comment type="catalytic activity">
    <reaction evidence="1">
        <text>S-ubiquitinyl-[E2 ubiquitin-conjugating enzyme]-L-cysteine + [acceptor protein]-L-lysine = [E2 ubiquitin-conjugating enzyme]-L-cysteine + N(6)-ubiquitinyl-[acceptor protein]-L-lysine.</text>
        <dbReference type="EC" id="2.3.2.26"/>
    </reaction>
</comment>
<evidence type="ECO:0000256" key="14">
    <source>
        <dbReference type="ARBA" id="ARBA00032669"/>
    </source>
</evidence>
<evidence type="ECO:0000256" key="11">
    <source>
        <dbReference type="ARBA" id="ARBA00023026"/>
    </source>
</evidence>
<sequence>MNTSDDKYNHDKVRAAEELIKKISLDELAAFRPYVKMSLADSFSIHPYLNNANIQQWLEPICDDFFDTIMSWFNNSIMMYMENGSLLQAGMYFERHPGAMVSYNSSFIQIVMNGSRRDGMQERFRELYEIYLKNEKVYPVTQQSDFGLCDGSGKPDWDDDSDLAYNWVLLSSQDDGMAMMCSLSHMVDMLSPNTSTNWMSFFLYKDGEVQNTFGYSLSNLFSESFPIFSIPYHKAFSQNFVSGILDILISDNELKERFIEALNSNKSDYKMIADDQQRKLACVWNPFLDGWELNAQHVDMIMGSHVLKDMPLRKQAEILFCLGGVFCKYSSSDMFGTEYDSPEILRRYANGLIEQAYKTDPQVFGSVYYYNDILDRLQGRNNVFTCTAVLTDMLTEHAKESFPEIFSLYYPVAWR</sequence>
<evidence type="ECO:0000256" key="13">
    <source>
        <dbReference type="ARBA" id="ARBA00030158"/>
    </source>
</evidence>
<keyword evidence="10" id="KW-0832">Ubl conjugation</keyword>
<dbReference type="EC" id="2.3.2.26" evidence="5"/>
<evidence type="ECO:0000256" key="5">
    <source>
        <dbReference type="ARBA" id="ARBA00012485"/>
    </source>
</evidence>
<organism evidence="17">
    <name type="scientific">Shigella boydii</name>
    <dbReference type="NCBI Taxonomy" id="621"/>
    <lineage>
        <taxon>Bacteria</taxon>
        <taxon>Pseudomonadati</taxon>
        <taxon>Pseudomonadota</taxon>
        <taxon>Gammaproteobacteria</taxon>
        <taxon>Enterobacterales</taxon>
        <taxon>Enterobacteriaceae</taxon>
        <taxon>Shigella</taxon>
    </lineage>
</organism>
<evidence type="ECO:0000256" key="4">
    <source>
        <dbReference type="ARBA" id="ARBA00006549"/>
    </source>
</evidence>
<protein>
    <recommendedName>
        <fullName evidence="6">E3 ubiquitin-protein ligase SopA</fullName>
        <ecNumber evidence="5">2.3.2.26</ecNumber>
    </recommendedName>
    <alternativeName>
        <fullName evidence="14">HECT-type E3 ubiquitin transferase SopA</fullName>
    </alternativeName>
    <alternativeName>
        <fullName evidence="12">Salmonella outer protein A</fullName>
    </alternativeName>
    <alternativeName>
        <fullName evidence="13">Secreted effector protein SopA</fullName>
    </alternativeName>
</protein>
<reference evidence="17" key="1">
    <citation type="submission" date="2017-02" db="EMBL/GenBank/DDBJ databases">
        <title>Shigella draft genomes.</title>
        <authorList>
            <person name="Weis A.M."/>
            <person name="Weimer B.C."/>
            <person name="Gilpin B."/>
        </authorList>
    </citation>
    <scope>NUCLEOTIDE SEQUENCE [LARGE SCALE GENOMIC DNA]</scope>
    <source>
        <strain evidence="17">BCW_4868</strain>
    </source>
</reference>
<comment type="caution">
    <text evidence="17">The sequence shown here is derived from an EMBL/GenBank/DDBJ whole genome shotgun (WGS) entry which is preliminary data.</text>
</comment>
<dbReference type="Gene3D" id="1.25.40.300">
    <property type="entry name" value="Putative secreted effector protein"/>
    <property type="match status" value="1"/>
</dbReference>
<comment type="subcellular location">
    <subcellularLocation>
        <location evidence="2">Host cell</location>
    </subcellularLocation>
    <subcellularLocation>
        <location evidence="3">Secreted</location>
    </subcellularLocation>
</comment>
<evidence type="ECO:0000256" key="10">
    <source>
        <dbReference type="ARBA" id="ARBA00022843"/>
    </source>
</evidence>
<evidence type="ECO:0000259" key="15">
    <source>
        <dbReference type="Pfam" id="PF13979"/>
    </source>
</evidence>